<proteinExistence type="predicted"/>
<sequence>RRCGPAERRGESGGTRAGQRNPSRAAEPGRPPCPAPPCPALPCPALSRHTGSWAAAGRASLASAGREEEAALRLRPGCCKDGSPGSSR</sequence>
<dbReference type="AlphaFoldDB" id="A0A3L8SUX6"/>
<dbReference type="Proteomes" id="UP000276834">
    <property type="component" value="Unassembled WGS sequence"/>
</dbReference>
<dbReference type="EMBL" id="QUSF01000005">
    <property type="protein sequence ID" value="RLW09017.1"/>
    <property type="molecule type" value="Genomic_DNA"/>
</dbReference>
<feature type="compositionally biased region" description="Pro residues" evidence="1">
    <location>
        <begin position="29"/>
        <end position="40"/>
    </location>
</feature>
<evidence type="ECO:0000313" key="2">
    <source>
        <dbReference type="EMBL" id="RLW09017.1"/>
    </source>
</evidence>
<evidence type="ECO:0000256" key="1">
    <source>
        <dbReference type="SAM" id="MobiDB-lite"/>
    </source>
</evidence>
<reference evidence="2 3" key="1">
    <citation type="journal article" date="2018" name="Proc. R. Soc. B">
        <title>A non-coding region near Follistatin controls head colour polymorphism in the Gouldian finch.</title>
        <authorList>
            <person name="Toomey M.B."/>
            <person name="Marques C.I."/>
            <person name="Andrade P."/>
            <person name="Araujo P.M."/>
            <person name="Sabatino S."/>
            <person name="Gazda M.A."/>
            <person name="Afonso S."/>
            <person name="Lopes R.J."/>
            <person name="Corbo J.C."/>
            <person name="Carneiro M."/>
        </authorList>
    </citation>
    <scope>NUCLEOTIDE SEQUENCE [LARGE SCALE GENOMIC DNA]</scope>
    <source>
        <strain evidence="2">Red01</strain>
        <tissue evidence="2">Muscle</tissue>
    </source>
</reference>
<protein>
    <submittedName>
        <fullName evidence="2">Uncharacterized protein</fullName>
    </submittedName>
</protein>
<evidence type="ECO:0000313" key="3">
    <source>
        <dbReference type="Proteomes" id="UP000276834"/>
    </source>
</evidence>
<keyword evidence="3" id="KW-1185">Reference proteome</keyword>
<feature type="compositionally biased region" description="Basic and acidic residues" evidence="1">
    <location>
        <begin position="1"/>
        <end position="11"/>
    </location>
</feature>
<accession>A0A3L8SUX6</accession>
<comment type="caution">
    <text evidence="2">The sequence shown here is derived from an EMBL/GenBank/DDBJ whole genome shotgun (WGS) entry which is preliminary data.</text>
</comment>
<feature type="region of interest" description="Disordered" evidence="1">
    <location>
        <begin position="1"/>
        <end position="40"/>
    </location>
</feature>
<feature type="non-terminal residue" evidence="2">
    <location>
        <position position="1"/>
    </location>
</feature>
<name>A0A3L8SUX6_CHLGU</name>
<organism evidence="2 3">
    <name type="scientific">Chloebia gouldiae</name>
    <name type="common">Gouldian finch</name>
    <name type="synonym">Erythrura gouldiae</name>
    <dbReference type="NCBI Taxonomy" id="44316"/>
    <lineage>
        <taxon>Eukaryota</taxon>
        <taxon>Metazoa</taxon>
        <taxon>Chordata</taxon>
        <taxon>Craniata</taxon>
        <taxon>Vertebrata</taxon>
        <taxon>Euteleostomi</taxon>
        <taxon>Archelosauria</taxon>
        <taxon>Archosauria</taxon>
        <taxon>Dinosauria</taxon>
        <taxon>Saurischia</taxon>
        <taxon>Theropoda</taxon>
        <taxon>Coelurosauria</taxon>
        <taxon>Aves</taxon>
        <taxon>Neognathae</taxon>
        <taxon>Neoaves</taxon>
        <taxon>Telluraves</taxon>
        <taxon>Australaves</taxon>
        <taxon>Passeriformes</taxon>
        <taxon>Passeroidea</taxon>
        <taxon>Passeridae</taxon>
        <taxon>Chloebia</taxon>
    </lineage>
</organism>
<gene>
    <name evidence="2" type="ORF">DV515_00002663</name>
</gene>